<feature type="binding site" evidence="10">
    <location>
        <position position="51"/>
    </location>
    <ligand>
        <name>Mg(2+)</name>
        <dbReference type="ChEBI" id="CHEBI:18420"/>
        <label>1</label>
    </ligand>
</feature>
<dbReference type="CDD" id="cd09278">
    <property type="entry name" value="RNase_HI_prokaryote_like"/>
    <property type="match status" value="1"/>
</dbReference>
<keyword evidence="8 10" id="KW-0378">Hydrolase</keyword>
<dbReference type="GO" id="GO:0004523">
    <property type="term" value="F:RNA-DNA hybrid ribonuclease activity"/>
    <property type="evidence" value="ECO:0007669"/>
    <property type="project" value="UniProtKB-EC"/>
</dbReference>
<keyword evidence="7 10" id="KW-0255">Endonuclease</keyword>
<keyword evidence="9 10" id="KW-0460">Magnesium</keyword>
<evidence type="ECO:0000256" key="3">
    <source>
        <dbReference type="ARBA" id="ARBA00011245"/>
    </source>
</evidence>
<comment type="catalytic activity">
    <reaction evidence="1 10">
        <text>Endonucleolytic cleavage to 5'-phosphomonoester.</text>
        <dbReference type="EC" id="3.1.26.4"/>
    </reaction>
</comment>
<evidence type="ECO:0000256" key="7">
    <source>
        <dbReference type="ARBA" id="ARBA00022759"/>
    </source>
</evidence>
<dbReference type="RefSeq" id="WP_348386306.1">
    <property type="nucleotide sequence ID" value="NZ_CP134146.1"/>
</dbReference>
<feature type="binding site" evidence="10">
    <location>
        <position position="13"/>
    </location>
    <ligand>
        <name>Mg(2+)</name>
        <dbReference type="ChEBI" id="CHEBI:18420"/>
        <label>2</label>
    </ligand>
</feature>
<dbReference type="PANTHER" id="PTHR10642:SF26">
    <property type="entry name" value="RIBONUCLEASE H1"/>
    <property type="match status" value="1"/>
</dbReference>
<comment type="subcellular location">
    <subcellularLocation>
        <location evidence="10">Cytoplasm</location>
    </subcellularLocation>
</comment>
<evidence type="ECO:0000256" key="8">
    <source>
        <dbReference type="ARBA" id="ARBA00022801"/>
    </source>
</evidence>
<dbReference type="PROSITE" id="PS50879">
    <property type="entry name" value="RNASE_H_1"/>
    <property type="match status" value="1"/>
</dbReference>
<dbReference type="Pfam" id="PF00075">
    <property type="entry name" value="RNase_H"/>
    <property type="match status" value="1"/>
</dbReference>
<keyword evidence="6 10" id="KW-0479">Metal-binding</keyword>
<reference evidence="13" key="1">
    <citation type="submission" date="2023-09" db="EMBL/GenBank/DDBJ databases">
        <authorList>
            <person name="Li S."/>
            <person name="Li X."/>
            <person name="Zhang C."/>
            <person name="Zhao Z."/>
        </authorList>
    </citation>
    <scope>NUCLEOTIDE SEQUENCE [LARGE SCALE GENOMIC DNA]</scope>
    <source>
        <strain evidence="13">SQ345</strain>
    </source>
</reference>
<evidence type="ECO:0000313" key="12">
    <source>
        <dbReference type="EMBL" id="WNC67142.1"/>
    </source>
</evidence>
<keyword evidence="5 10" id="KW-0540">Nuclease</keyword>
<comment type="function">
    <text evidence="10">Endonuclease that specifically degrades the RNA of RNA-DNA hybrids.</text>
</comment>
<comment type="cofactor">
    <cofactor evidence="10">
        <name>Mg(2+)</name>
        <dbReference type="ChEBI" id="CHEBI:18420"/>
    </cofactor>
    <text evidence="10">Binds 1 Mg(2+) ion per subunit. May bind a second metal ion at a regulatory site, or after substrate binding.</text>
</comment>
<feature type="binding site" evidence="10">
    <location>
        <position position="73"/>
    </location>
    <ligand>
        <name>Mg(2+)</name>
        <dbReference type="ChEBI" id="CHEBI:18420"/>
        <label>1</label>
    </ligand>
</feature>
<evidence type="ECO:0000256" key="2">
    <source>
        <dbReference type="ARBA" id="ARBA00005300"/>
    </source>
</evidence>
<dbReference type="Gene3D" id="3.30.420.10">
    <property type="entry name" value="Ribonuclease H-like superfamily/Ribonuclease H"/>
    <property type="match status" value="1"/>
</dbReference>
<protein>
    <recommendedName>
        <fullName evidence="4 10">Ribonuclease H</fullName>
        <shortName evidence="10">RNase H</shortName>
        <ecNumber evidence="4 10">3.1.26.4</ecNumber>
    </recommendedName>
</protein>
<accession>A0ABY9TEB1</accession>
<dbReference type="InterPro" id="IPR012337">
    <property type="entry name" value="RNaseH-like_sf"/>
</dbReference>
<name>A0ABY9TEB1_9GAMM</name>
<feature type="domain" description="RNase H type-1" evidence="11">
    <location>
        <begin position="4"/>
        <end position="145"/>
    </location>
</feature>
<proteinExistence type="inferred from homology"/>
<evidence type="ECO:0000256" key="6">
    <source>
        <dbReference type="ARBA" id="ARBA00022723"/>
    </source>
</evidence>
<evidence type="ECO:0000256" key="9">
    <source>
        <dbReference type="ARBA" id="ARBA00022842"/>
    </source>
</evidence>
<dbReference type="HAMAP" id="MF_00042">
    <property type="entry name" value="RNase_H"/>
    <property type="match status" value="1"/>
</dbReference>
<dbReference type="InterPro" id="IPR050092">
    <property type="entry name" value="RNase_H"/>
</dbReference>
<dbReference type="NCBIfam" id="NF001236">
    <property type="entry name" value="PRK00203.1"/>
    <property type="match status" value="1"/>
</dbReference>
<organism evidence="12 13">
    <name type="scientific">Thalassotalea nanhaiensis</name>
    <dbReference type="NCBI Taxonomy" id="3065648"/>
    <lineage>
        <taxon>Bacteria</taxon>
        <taxon>Pseudomonadati</taxon>
        <taxon>Pseudomonadota</taxon>
        <taxon>Gammaproteobacteria</taxon>
        <taxon>Alteromonadales</taxon>
        <taxon>Colwelliaceae</taxon>
        <taxon>Thalassotalea</taxon>
    </lineage>
</organism>
<evidence type="ECO:0000256" key="1">
    <source>
        <dbReference type="ARBA" id="ARBA00000077"/>
    </source>
</evidence>
<keyword evidence="13" id="KW-1185">Reference proteome</keyword>
<dbReference type="EMBL" id="CP134146">
    <property type="protein sequence ID" value="WNC67142.1"/>
    <property type="molecule type" value="Genomic_DNA"/>
</dbReference>
<evidence type="ECO:0000313" key="13">
    <source>
        <dbReference type="Proteomes" id="UP001248581"/>
    </source>
</evidence>
<dbReference type="EC" id="3.1.26.4" evidence="4 10"/>
<feature type="binding site" evidence="10">
    <location>
        <position position="13"/>
    </location>
    <ligand>
        <name>Mg(2+)</name>
        <dbReference type="ChEBI" id="CHEBI:18420"/>
        <label>1</label>
    </ligand>
</feature>
<feature type="binding site" evidence="10">
    <location>
        <position position="137"/>
    </location>
    <ligand>
        <name>Mg(2+)</name>
        <dbReference type="ChEBI" id="CHEBI:18420"/>
        <label>2</label>
    </ligand>
</feature>
<comment type="subunit">
    <text evidence="3 10">Monomer.</text>
</comment>
<dbReference type="InterPro" id="IPR002156">
    <property type="entry name" value="RNaseH_domain"/>
</dbReference>
<comment type="similarity">
    <text evidence="2 10">Belongs to the RNase H family.</text>
</comment>
<dbReference type="PANTHER" id="PTHR10642">
    <property type="entry name" value="RIBONUCLEASE H1"/>
    <property type="match status" value="1"/>
</dbReference>
<evidence type="ECO:0000256" key="5">
    <source>
        <dbReference type="ARBA" id="ARBA00022722"/>
    </source>
</evidence>
<sequence>MAEKVKQLEIYTDGSCLGNPGPGGYGAVLKYQGHVKELAQGYQLTTNNRMEMLATIKALEILKEPCKVTLTTDSQYVRQGITGWINNWVKNNWRTASKQPVKNVDLWKALYEQNNRHDINWQWVKGHSGHPDNERCDDLARTAAESDSLLTDIGYKQ</sequence>
<dbReference type="SUPFAM" id="SSF53098">
    <property type="entry name" value="Ribonuclease H-like"/>
    <property type="match status" value="1"/>
</dbReference>
<gene>
    <name evidence="10 12" type="primary">rnhA</name>
    <name evidence="12" type="ORF">RI845_11480</name>
</gene>
<dbReference type="Proteomes" id="UP001248581">
    <property type="component" value="Chromosome"/>
</dbReference>
<dbReference type="InterPro" id="IPR036397">
    <property type="entry name" value="RNaseH_sf"/>
</dbReference>
<evidence type="ECO:0000259" key="11">
    <source>
        <dbReference type="PROSITE" id="PS50879"/>
    </source>
</evidence>
<dbReference type="InterPro" id="IPR022892">
    <property type="entry name" value="RNaseHI"/>
</dbReference>
<evidence type="ECO:0000256" key="4">
    <source>
        <dbReference type="ARBA" id="ARBA00012180"/>
    </source>
</evidence>
<evidence type="ECO:0000256" key="10">
    <source>
        <dbReference type="HAMAP-Rule" id="MF_00042"/>
    </source>
</evidence>
<keyword evidence="10" id="KW-0963">Cytoplasm</keyword>